<comment type="caution">
    <text evidence="1">The sequence shown here is derived from an EMBL/GenBank/DDBJ whole genome shotgun (WGS) entry which is preliminary data.</text>
</comment>
<name>A0A0W0FPI6_MONRR</name>
<evidence type="ECO:0000313" key="1">
    <source>
        <dbReference type="EMBL" id="KTB38161.1"/>
    </source>
</evidence>
<evidence type="ECO:0000313" key="2">
    <source>
        <dbReference type="Proteomes" id="UP000054988"/>
    </source>
</evidence>
<proteinExistence type="predicted"/>
<protein>
    <submittedName>
        <fullName evidence="1">Uncharacterized protein</fullName>
    </submittedName>
</protein>
<dbReference type="EMBL" id="LATX01001778">
    <property type="protein sequence ID" value="KTB38161.1"/>
    <property type="molecule type" value="Genomic_DNA"/>
</dbReference>
<dbReference type="Proteomes" id="UP000054988">
    <property type="component" value="Unassembled WGS sequence"/>
</dbReference>
<gene>
    <name evidence="1" type="ORF">WG66_9262</name>
</gene>
<reference evidence="1 2" key="1">
    <citation type="submission" date="2015-12" db="EMBL/GenBank/DDBJ databases">
        <title>Draft genome sequence of Moniliophthora roreri, the causal agent of frosty pod rot of cacao.</title>
        <authorList>
            <person name="Aime M.C."/>
            <person name="Diaz-Valderrama J.R."/>
            <person name="Kijpornyongpan T."/>
            <person name="Phillips-Mora W."/>
        </authorList>
    </citation>
    <scope>NUCLEOTIDE SEQUENCE [LARGE SCALE GENOMIC DNA]</scope>
    <source>
        <strain evidence="1 2">MCA 2952</strain>
    </source>
</reference>
<organism evidence="1 2">
    <name type="scientific">Moniliophthora roreri</name>
    <name type="common">Frosty pod rot fungus</name>
    <name type="synonym">Monilia roreri</name>
    <dbReference type="NCBI Taxonomy" id="221103"/>
    <lineage>
        <taxon>Eukaryota</taxon>
        <taxon>Fungi</taxon>
        <taxon>Dikarya</taxon>
        <taxon>Basidiomycota</taxon>
        <taxon>Agaricomycotina</taxon>
        <taxon>Agaricomycetes</taxon>
        <taxon>Agaricomycetidae</taxon>
        <taxon>Agaricales</taxon>
        <taxon>Marasmiineae</taxon>
        <taxon>Marasmiaceae</taxon>
        <taxon>Moniliophthora</taxon>
    </lineage>
</organism>
<sequence length="27" mass="3012">MQIIESRTPGNVVTHVDMNLSHSFVIS</sequence>
<dbReference type="AlphaFoldDB" id="A0A0W0FPI6"/>
<accession>A0A0W0FPI6</accession>